<keyword evidence="4" id="KW-1185">Reference proteome</keyword>
<accession>A0A179INT1</accession>
<dbReference type="Proteomes" id="UP000243024">
    <property type="component" value="Unassembled WGS sequence"/>
</dbReference>
<dbReference type="Proteomes" id="UP000748108">
    <property type="component" value="Unassembled WGS sequence"/>
</dbReference>
<keyword evidence="1" id="KW-0472">Membrane</keyword>
<name>A0A179INT1_HYDSH</name>
<reference evidence="2" key="2">
    <citation type="journal article" date="2021" name="Microbiology">
        <title>Metagenomic Analysis of the Microbial Community in the Underground Coal Fire Area (Kemerovo Region, Russia) Revealed Predominance of Thermophilic Members of the Phyla Deinococcus-thermus, Aquificae, and Firmicutes.</title>
        <authorList>
            <person name="Kadnikov V."/>
            <person name="Mardanov A.V."/>
            <person name="Beletsky A.V."/>
            <person name="Karnachuk O.V."/>
            <person name="Ravin N.V."/>
        </authorList>
    </citation>
    <scope>NUCLEOTIDE SEQUENCE</scope>
    <source>
        <strain evidence="2">RBS10-49</strain>
    </source>
</reference>
<feature type="transmembrane region" description="Helical" evidence="1">
    <location>
        <begin position="121"/>
        <end position="141"/>
    </location>
</feature>
<evidence type="ECO:0000313" key="3">
    <source>
        <dbReference type="EMBL" id="OAR04318.1"/>
    </source>
</evidence>
<dbReference type="OrthoDB" id="2436717at2"/>
<sequence length="147" mass="16673">MRTVYAILLYLHIASVIFSIGPYAVLIPHLRRLRDDDPQARRVRLDDFHFAVRVSKHAGHLLVATGVLLWIVGRFPLTTPWLVASVAILLAALFFLARAFSPTLRALEAGQIDVARAERRLRRALFLYLGVLFLIMGFMIGKPRLWG</sequence>
<evidence type="ECO:0000313" key="4">
    <source>
        <dbReference type="Proteomes" id="UP000243024"/>
    </source>
</evidence>
<evidence type="ECO:0000313" key="2">
    <source>
        <dbReference type="EMBL" id="MBT9282520.1"/>
    </source>
</evidence>
<dbReference type="EMBL" id="JAHHQF010000061">
    <property type="protein sequence ID" value="MBT9282520.1"/>
    <property type="molecule type" value="Genomic_DNA"/>
</dbReference>
<dbReference type="STRING" id="1484.SA87_05095"/>
<feature type="transmembrane region" description="Helical" evidence="1">
    <location>
        <begin position="6"/>
        <end position="26"/>
    </location>
</feature>
<keyword evidence="1" id="KW-0812">Transmembrane</keyword>
<evidence type="ECO:0008006" key="5">
    <source>
        <dbReference type="Google" id="ProtNLM"/>
    </source>
</evidence>
<dbReference type="RefSeq" id="WP_066201018.1">
    <property type="nucleotide sequence ID" value="NZ_CBCSAS010000033.1"/>
</dbReference>
<protein>
    <recommendedName>
        <fullName evidence="5">DUF2269 family protein</fullName>
    </recommendedName>
</protein>
<evidence type="ECO:0000256" key="1">
    <source>
        <dbReference type="SAM" id="Phobius"/>
    </source>
</evidence>
<comment type="caution">
    <text evidence="3">The sequence shown here is derived from an EMBL/GenBank/DDBJ whole genome shotgun (WGS) entry which is preliminary data.</text>
</comment>
<keyword evidence="1" id="KW-1133">Transmembrane helix</keyword>
<gene>
    <name evidence="2" type="ORF">KM312_07680</name>
    <name evidence="3" type="ORF">SA87_05095</name>
</gene>
<feature type="transmembrane region" description="Helical" evidence="1">
    <location>
        <begin position="81"/>
        <end position="100"/>
    </location>
</feature>
<reference evidence="3 4" key="1">
    <citation type="submission" date="2015-09" db="EMBL/GenBank/DDBJ databases">
        <title>Draft genome sequence of Hydrogenibacillus schlegelii DSM 2000.</title>
        <authorList>
            <person name="Hemp J."/>
        </authorList>
    </citation>
    <scope>NUCLEOTIDE SEQUENCE [LARGE SCALE GENOMIC DNA]</scope>
    <source>
        <strain evidence="3 4">MA 48</strain>
    </source>
</reference>
<organism evidence="3 4">
    <name type="scientific">Hydrogenibacillus schlegelii</name>
    <name type="common">Bacillus schlegelii</name>
    <dbReference type="NCBI Taxonomy" id="1484"/>
    <lineage>
        <taxon>Bacteria</taxon>
        <taxon>Bacillati</taxon>
        <taxon>Bacillota</taxon>
        <taxon>Bacilli</taxon>
        <taxon>Bacillales</taxon>
        <taxon>Bacillales Family X. Incertae Sedis</taxon>
        <taxon>Hydrogenibacillus</taxon>
    </lineage>
</organism>
<dbReference type="EMBL" id="JXBB01000020">
    <property type="protein sequence ID" value="OAR04318.1"/>
    <property type="molecule type" value="Genomic_DNA"/>
</dbReference>
<proteinExistence type="predicted"/>
<dbReference type="AlphaFoldDB" id="A0A179INT1"/>